<keyword evidence="4" id="KW-0472">Membrane</keyword>
<feature type="signal peptide" evidence="6">
    <location>
        <begin position="1"/>
        <end position="22"/>
    </location>
</feature>
<dbReference type="InterPro" id="IPR033985">
    <property type="entry name" value="SusD-like_N"/>
</dbReference>
<dbReference type="GeneID" id="78081430"/>
<evidence type="ECO:0000259" key="7">
    <source>
        <dbReference type="Pfam" id="PF07980"/>
    </source>
</evidence>
<dbReference type="InterPro" id="IPR012944">
    <property type="entry name" value="SusD_RagB_dom"/>
</dbReference>
<sequence length="512" mass="58645">MKTKIKFLLMFCFIMGFTACNLDEDPYGFYSEDNFYKSSEDAKAAINYAYATLTYLEYSRALVFLGDMPTEIMTTKSDAATDNQSLNLWKTDNFNTNGTLMNFFKYSYIAINRANAVIKKLPGTDMPDDLRNQYMGEAYFLRAYNYYYLSCNFGLVPIHKGVVETLDQTSAPLAASMDELYDFIIEDLKLAEELMPVYSTPTMGRVDKVAAQALLAKTYLTIASGKENGVLLFKDMNKDVNSMYEEAKKYAGRVMGFDPAYPQHTYGFENDLLKIYDIDNFNGKENIFLMSMDRTGESEGQYSKISKMYIPYIDGATIWLKQGDSNEYIKSHDGWGEYRTEIGFYNSYDNDDKRKTDLIVNKIYSEDGTLKAEWTPTGGKIPYPFCRKFIDPKFDGDKTSTRPYLIRYSEIALAYAEAAGPTSEAYSAVNFIRNRAGLGNLISGLNTSDFREAVYKERKYELAFEGAYLYDLRRLNRIKDIQEVKNMGLNESQYTFYPIPQSEINLNPSLRP</sequence>
<feature type="domain" description="SusD-like N-terminal" evidence="8">
    <location>
        <begin position="57"/>
        <end position="220"/>
    </location>
</feature>
<dbReference type="Gene3D" id="1.25.40.390">
    <property type="match status" value="1"/>
</dbReference>
<organism evidence="9">
    <name type="scientific">uncultured Dysgonomonas sp</name>
    <dbReference type="NCBI Taxonomy" id="206096"/>
    <lineage>
        <taxon>Bacteria</taxon>
        <taxon>Pseudomonadati</taxon>
        <taxon>Bacteroidota</taxon>
        <taxon>Bacteroidia</taxon>
        <taxon>Bacteroidales</taxon>
        <taxon>Dysgonomonadaceae</taxon>
        <taxon>Dysgonomonas</taxon>
        <taxon>environmental samples</taxon>
    </lineage>
</organism>
<keyword evidence="5" id="KW-0998">Cell outer membrane</keyword>
<feature type="domain" description="RagB/SusD" evidence="7">
    <location>
        <begin position="381"/>
        <end position="510"/>
    </location>
</feature>
<name>A0A212JK61_9BACT</name>
<dbReference type="EMBL" id="FLUL01000001">
    <property type="protein sequence ID" value="SBV99807.1"/>
    <property type="molecule type" value="Genomic_DNA"/>
</dbReference>
<dbReference type="PROSITE" id="PS51257">
    <property type="entry name" value="PROKAR_LIPOPROTEIN"/>
    <property type="match status" value="1"/>
</dbReference>
<evidence type="ECO:0000256" key="6">
    <source>
        <dbReference type="SAM" id="SignalP"/>
    </source>
</evidence>
<reference evidence="9" key="1">
    <citation type="submission" date="2016-04" db="EMBL/GenBank/DDBJ databases">
        <authorList>
            <person name="Evans L.H."/>
            <person name="Alamgir A."/>
            <person name="Owens N."/>
            <person name="Weber N.D."/>
            <person name="Virtaneva K."/>
            <person name="Barbian K."/>
            <person name="Babar A."/>
            <person name="Rosenke K."/>
        </authorList>
    </citation>
    <scope>NUCLEOTIDE SEQUENCE</scope>
    <source>
        <strain evidence="9">86-2</strain>
    </source>
</reference>
<gene>
    <name evidence="9" type="ORF">KL86DYS2_11738</name>
</gene>
<evidence type="ECO:0000259" key="8">
    <source>
        <dbReference type="Pfam" id="PF14322"/>
    </source>
</evidence>
<evidence type="ECO:0000256" key="5">
    <source>
        <dbReference type="ARBA" id="ARBA00023237"/>
    </source>
</evidence>
<evidence type="ECO:0000256" key="2">
    <source>
        <dbReference type="ARBA" id="ARBA00006275"/>
    </source>
</evidence>
<keyword evidence="3 6" id="KW-0732">Signal</keyword>
<protein>
    <recommendedName>
        <fullName evidence="10">RagB/SusD family nutrient uptake outer membrane protein</fullName>
    </recommendedName>
</protein>
<dbReference type="SUPFAM" id="SSF48452">
    <property type="entry name" value="TPR-like"/>
    <property type="match status" value="1"/>
</dbReference>
<dbReference type="InterPro" id="IPR011990">
    <property type="entry name" value="TPR-like_helical_dom_sf"/>
</dbReference>
<dbReference type="AlphaFoldDB" id="A0A212JK61"/>
<feature type="chain" id="PRO_5011120244" description="RagB/SusD family nutrient uptake outer membrane protein" evidence="6">
    <location>
        <begin position="23"/>
        <end position="512"/>
    </location>
</feature>
<evidence type="ECO:0000256" key="1">
    <source>
        <dbReference type="ARBA" id="ARBA00004442"/>
    </source>
</evidence>
<evidence type="ECO:0008006" key="10">
    <source>
        <dbReference type="Google" id="ProtNLM"/>
    </source>
</evidence>
<accession>A0A212JK61</accession>
<dbReference type="GO" id="GO:0009279">
    <property type="term" value="C:cell outer membrane"/>
    <property type="evidence" value="ECO:0007669"/>
    <property type="project" value="UniProtKB-SubCell"/>
</dbReference>
<evidence type="ECO:0000313" key="9">
    <source>
        <dbReference type="EMBL" id="SBV99807.1"/>
    </source>
</evidence>
<dbReference type="Pfam" id="PF07980">
    <property type="entry name" value="SusD_RagB"/>
    <property type="match status" value="1"/>
</dbReference>
<dbReference type="RefSeq" id="WP_026177019.1">
    <property type="nucleotide sequence ID" value="NZ_CALESN010000044.1"/>
</dbReference>
<evidence type="ECO:0000256" key="4">
    <source>
        <dbReference type="ARBA" id="ARBA00023136"/>
    </source>
</evidence>
<proteinExistence type="inferred from homology"/>
<comment type="subcellular location">
    <subcellularLocation>
        <location evidence="1">Cell outer membrane</location>
    </subcellularLocation>
</comment>
<dbReference type="Pfam" id="PF14322">
    <property type="entry name" value="SusD-like_3"/>
    <property type="match status" value="1"/>
</dbReference>
<comment type="similarity">
    <text evidence="2">Belongs to the SusD family.</text>
</comment>
<evidence type="ECO:0000256" key="3">
    <source>
        <dbReference type="ARBA" id="ARBA00022729"/>
    </source>
</evidence>